<keyword evidence="5" id="KW-0812">Transmembrane</keyword>
<evidence type="ECO:0000256" key="7">
    <source>
        <dbReference type="ARBA" id="ARBA00023237"/>
    </source>
</evidence>
<dbReference type="InterPro" id="IPR003423">
    <property type="entry name" value="OMP_efflux"/>
</dbReference>
<accession>A0ABU9E5N9</accession>
<proteinExistence type="inferred from homology"/>
<name>A0ABU9E5N9_9BACT</name>
<comment type="caution">
    <text evidence="10">The sequence shown here is derived from an EMBL/GenBank/DDBJ whole genome shotgun (WGS) entry which is preliminary data.</text>
</comment>
<evidence type="ECO:0000313" key="10">
    <source>
        <dbReference type="EMBL" id="MEK9500036.1"/>
    </source>
</evidence>
<feature type="chain" id="PRO_5046867460" evidence="9">
    <location>
        <begin position="25"/>
        <end position="514"/>
    </location>
</feature>
<feature type="coiled-coil region" evidence="8">
    <location>
        <begin position="385"/>
        <end position="435"/>
    </location>
</feature>
<evidence type="ECO:0000256" key="9">
    <source>
        <dbReference type="SAM" id="SignalP"/>
    </source>
</evidence>
<evidence type="ECO:0000256" key="2">
    <source>
        <dbReference type="ARBA" id="ARBA00007613"/>
    </source>
</evidence>
<evidence type="ECO:0000256" key="5">
    <source>
        <dbReference type="ARBA" id="ARBA00022692"/>
    </source>
</evidence>
<evidence type="ECO:0000256" key="3">
    <source>
        <dbReference type="ARBA" id="ARBA00022448"/>
    </source>
</evidence>
<dbReference type="PANTHER" id="PTHR30026">
    <property type="entry name" value="OUTER MEMBRANE PROTEIN TOLC"/>
    <property type="match status" value="1"/>
</dbReference>
<dbReference type="Pfam" id="PF02321">
    <property type="entry name" value="OEP"/>
    <property type="match status" value="1"/>
</dbReference>
<keyword evidence="11" id="KW-1185">Reference proteome</keyword>
<keyword evidence="6" id="KW-0472">Membrane</keyword>
<dbReference type="EMBL" id="JBBHLI010000001">
    <property type="protein sequence ID" value="MEK9500036.1"/>
    <property type="molecule type" value="Genomic_DNA"/>
</dbReference>
<organism evidence="10 11">
    <name type="scientific">Gaopeijia maritima</name>
    <dbReference type="NCBI Taxonomy" id="3119007"/>
    <lineage>
        <taxon>Bacteria</taxon>
        <taxon>Pseudomonadati</taxon>
        <taxon>Gemmatimonadota</taxon>
        <taxon>Longimicrobiia</taxon>
        <taxon>Gaopeijiales</taxon>
        <taxon>Gaopeijiaceae</taxon>
        <taxon>Gaopeijia</taxon>
    </lineage>
</organism>
<protein>
    <submittedName>
        <fullName evidence="10">TolC family protein</fullName>
    </submittedName>
</protein>
<dbReference type="Proteomes" id="UP001484239">
    <property type="component" value="Unassembled WGS sequence"/>
</dbReference>
<dbReference type="InterPro" id="IPR051906">
    <property type="entry name" value="TolC-like"/>
</dbReference>
<keyword evidence="8" id="KW-0175">Coiled coil</keyword>
<keyword evidence="9" id="KW-0732">Signal</keyword>
<keyword evidence="3" id="KW-0813">Transport</keyword>
<evidence type="ECO:0000256" key="1">
    <source>
        <dbReference type="ARBA" id="ARBA00004442"/>
    </source>
</evidence>
<gene>
    <name evidence="10" type="ORF">WI372_03430</name>
</gene>
<comment type="similarity">
    <text evidence="2">Belongs to the outer membrane factor (OMF) (TC 1.B.17) family.</text>
</comment>
<evidence type="ECO:0000313" key="11">
    <source>
        <dbReference type="Proteomes" id="UP001484239"/>
    </source>
</evidence>
<evidence type="ECO:0000256" key="8">
    <source>
        <dbReference type="SAM" id="Coils"/>
    </source>
</evidence>
<evidence type="ECO:0000256" key="4">
    <source>
        <dbReference type="ARBA" id="ARBA00022452"/>
    </source>
</evidence>
<comment type="subcellular location">
    <subcellularLocation>
        <location evidence="1">Cell outer membrane</location>
    </subcellularLocation>
</comment>
<dbReference type="RefSeq" id="WP_405277745.1">
    <property type="nucleotide sequence ID" value="NZ_JBBHLI010000001.1"/>
</dbReference>
<dbReference type="Gene3D" id="1.20.1600.10">
    <property type="entry name" value="Outer membrane efflux proteins (OEP)"/>
    <property type="match status" value="1"/>
</dbReference>
<keyword evidence="4" id="KW-1134">Transmembrane beta strand</keyword>
<dbReference type="PANTHER" id="PTHR30026:SF20">
    <property type="entry name" value="OUTER MEMBRANE PROTEIN TOLC"/>
    <property type="match status" value="1"/>
</dbReference>
<keyword evidence="7" id="KW-0998">Cell outer membrane</keyword>
<reference evidence="10 11" key="1">
    <citation type="submission" date="2024-02" db="EMBL/GenBank/DDBJ databases">
        <title>A novel Gemmatimonadota bacterium.</title>
        <authorList>
            <person name="Du Z.-J."/>
            <person name="Ye Y.-Q."/>
        </authorList>
    </citation>
    <scope>NUCLEOTIDE SEQUENCE [LARGE SCALE GENOMIC DNA]</scope>
    <source>
        <strain evidence="10 11">DH-20</strain>
    </source>
</reference>
<sequence>MPATLRLLAAALLLVGGASSGLRAQDLGSPPAQPEDDAIDLTFEGMVQYALSTSYRMRFLNLDIEQTQLSLKASRARLKSRVDLDFTVPTINYISESRWDPSVQRNVIQREDSRQVEAELSLRQPVILFGYPTNGFLSLTNRMYRLTQQETDSRDIRYYNRYFISYTQPLFQANELKNDLEEAELNLEGQELEFYGDVVDIIDNTADDYFELFEIAYERRMNVAYVERLEAALSVARDRVATDPDRGIEVDQVQVELSNARENVTAIESRYRLETSQLKTRYGIAQSVELRLDPVIELVPVPIDADQATRYALELTPRMRELDIRRREAEIDLDNRKGRGGFELNVRLSYGREMQDERFGEIWGQPENSYEVDVEGSLPIWDWGGRRAEIEAEEIELRKSDLRIEETTLAIRTDVENEIRNVEEFEARAINLRSNLDLARGISEQSLDRYEQGAISVLDLLQGLRREVDTAENFLDAYIGWREALQSLQAQTYYDFERGTFLLDRFGIDFEAVR</sequence>
<dbReference type="SUPFAM" id="SSF56954">
    <property type="entry name" value="Outer membrane efflux proteins (OEP)"/>
    <property type="match status" value="1"/>
</dbReference>
<feature type="signal peptide" evidence="9">
    <location>
        <begin position="1"/>
        <end position="24"/>
    </location>
</feature>
<evidence type="ECO:0000256" key="6">
    <source>
        <dbReference type="ARBA" id="ARBA00023136"/>
    </source>
</evidence>